<sequence>MPAPRDLELLVAAARLYYLENQSQAEVAQRLGTSRSNVSRMLASAVEQGVVEIRVNDPAGRDRELEDALRTRFGLRAVRVAQRTAVGDADQQVGVQAGRLLLDELRDGMTVALSWGSALQSMVWHTTAEHDYAVKLVQLVGGLSAVENEVSGHELVRELASRLGATYRYLHAPATLTTAAARDALAEEASVEQALAEARRADIAFVGIGTPAHGSSAAILTALALDAEEASQLRKAAPVGDIAARYFDAEGNPVLGAVHERVLAVTLSDLAAIPTVVGVACGRVKAAGVLGALRGRLVDVLVCDESLARAVLALARDTDRTPGTDRTPDTDESEAPR</sequence>
<keyword evidence="2" id="KW-0805">Transcription regulation</keyword>
<dbReference type="GO" id="GO:0003700">
    <property type="term" value="F:DNA-binding transcription factor activity"/>
    <property type="evidence" value="ECO:0007669"/>
    <property type="project" value="InterPro"/>
</dbReference>
<keyword evidence="4" id="KW-0804">Transcription</keyword>
<dbReference type="OrthoDB" id="186585at2"/>
<name>A0A1I1N2T8_9ACTN</name>
<evidence type="ECO:0000313" key="7">
    <source>
        <dbReference type="EMBL" id="SFC91947.1"/>
    </source>
</evidence>
<feature type="domain" description="HTH iclR-type" evidence="6">
    <location>
        <begin position="23"/>
        <end position="52"/>
    </location>
</feature>
<evidence type="ECO:0000313" key="8">
    <source>
        <dbReference type="Proteomes" id="UP000199022"/>
    </source>
</evidence>
<dbReference type="RefSeq" id="WP_091557237.1">
    <property type="nucleotide sequence ID" value="NZ_BNAC01000004.1"/>
</dbReference>
<evidence type="ECO:0000256" key="3">
    <source>
        <dbReference type="ARBA" id="ARBA00023125"/>
    </source>
</evidence>
<dbReference type="Gene3D" id="1.10.10.60">
    <property type="entry name" value="Homeodomain-like"/>
    <property type="match status" value="1"/>
</dbReference>
<protein>
    <submittedName>
        <fullName evidence="7">DNA-binding transcriptional regulator LsrR, DeoR family</fullName>
    </submittedName>
</protein>
<feature type="domain" description="Sugar-binding" evidence="5">
    <location>
        <begin position="60"/>
        <end position="313"/>
    </location>
</feature>
<keyword evidence="8" id="KW-1185">Reference proteome</keyword>
<dbReference type="EMBL" id="FOMD01000002">
    <property type="protein sequence ID" value="SFC91947.1"/>
    <property type="molecule type" value="Genomic_DNA"/>
</dbReference>
<dbReference type="Proteomes" id="UP000199022">
    <property type="component" value="Unassembled WGS sequence"/>
</dbReference>
<dbReference type="InterPro" id="IPR037171">
    <property type="entry name" value="NagB/RpiA_transferase-like"/>
</dbReference>
<dbReference type="Pfam" id="PF04198">
    <property type="entry name" value="Sugar-bind"/>
    <property type="match status" value="1"/>
</dbReference>
<dbReference type="AlphaFoldDB" id="A0A1I1N2T8"/>
<organism evidence="7 8">
    <name type="scientific">Klenkia taihuensis</name>
    <dbReference type="NCBI Taxonomy" id="1225127"/>
    <lineage>
        <taxon>Bacteria</taxon>
        <taxon>Bacillati</taxon>
        <taxon>Actinomycetota</taxon>
        <taxon>Actinomycetes</taxon>
        <taxon>Geodermatophilales</taxon>
        <taxon>Geodermatophilaceae</taxon>
        <taxon>Klenkia</taxon>
    </lineage>
</organism>
<dbReference type="PANTHER" id="PTHR34294:SF1">
    <property type="entry name" value="TRANSCRIPTIONAL REGULATOR LSRR"/>
    <property type="match status" value="1"/>
</dbReference>
<accession>A0A1I1N2T8</accession>
<dbReference type="STRING" id="1225127.SAMN05661030_1947"/>
<dbReference type="Gene3D" id="3.40.50.1360">
    <property type="match status" value="1"/>
</dbReference>
<dbReference type="GO" id="GO:0003677">
    <property type="term" value="F:DNA binding"/>
    <property type="evidence" value="ECO:0007669"/>
    <property type="project" value="UniProtKB-KW"/>
</dbReference>
<evidence type="ECO:0000256" key="2">
    <source>
        <dbReference type="ARBA" id="ARBA00023015"/>
    </source>
</evidence>
<evidence type="ECO:0000259" key="5">
    <source>
        <dbReference type="Pfam" id="PF04198"/>
    </source>
</evidence>
<dbReference type="Pfam" id="PF09339">
    <property type="entry name" value="HTH_IclR"/>
    <property type="match status" value="1"/>
</dbReference>
<dbReference type="InterPro" id="IPR005471">
    <property type="entry name" value="Tscrpt_reg_IclR_N"/>
</dbReference>
<dbReference type="SUPFAM" id="SSF100950">
    <property type="entry name" value="NagB/RpiA/CoA transferase-like"/>
    <property type="match status" value="1"/>
</dbReference>
<keyword evidence="3 7" id="KW-0238">DNA-binding</keyword>
<dbReference type="PANTHER" id="PTHR34294">
    <property type="entry name" value="TRANSCRIPTIONAL REGULATOR-RELATED"/>
    <property type="match status" value="1"/>
</dbReference>
<evidence type="ECO:0000256" key="4">
    <source>
        <dbReference type="ARBA" id="ARBA00023163"/>
    </source>
</evidence>
<dbReference type="GO" id="GO:0030246">
    <property type="term" value="F:carbohydrate binding"/>
    <property type="evidence" value="ECO:0007669"/>
    <property type="project" value="InterPro"/>
</dbReference>
<reference evidence="8" key="1">
    <citation type="submission" date="2016-10" db="EMBL/GenBank/DDBJ databases">
        <authorList>
            <person name="Varghese N."/>
            <person name="Submissions S."/>
        </authorList>
    </citation>
    <scope>NUCLEOTIDE SEQUENCE [LARGE SCALE GENOMIC DNA]</scope>
    <source>
        <strain evidence="8">DSM 45962</strain>
    </source>
</reference>
<gene>
    <name evidence="7" type="ORF">SAMN05661030_1947</name>
</gene>
<evidence type="ECO:0000256" key="1">
    <source>
        <dbReference type="ARBA" id="ARBA00010466"/>
    </source>
</evidence>
<dbReference type="InterPro" id="IPR007324">
    <property type="entry name" value="Sugar-bd_dom_put"/>
</dbReference>
<comment type="similarity">
    <text evidence="1">Belongs to the SorC transcriptional regulatory family.</text>
</comment>
<evidence type="ECO:0000259" key="6">
    <source>
        <dbReference type="Pfam" id="PF09339"/>
    </source>
</evidence>
<proteinExistence type="inferred from homology"/>
<dbReference type="InterPro" id="IPR051054">
    <property type="entry name" value="SorC_transcr_regulators"/>
</dbReference>